<feature type="transmembrane region" description="Helical" evidence="2">
    <location>
        <begin position="38"/>
        <end position="57"/>
    </location>
</feature>
<feature type="region of interest" description="Disordered" evidence="1">
    <location>
        <begin position="1"/>
        <end position="36"/>
    </location>
</feature>
<proteinExistence type="predicted"/>
<feature type="transmembrane region" description="Helical" evidence="2">
    <location>
        <begin position="118"/>
        <end position="133"/>
    </location>
</feature>
<accession>A0A939PAS3</accession>
<dbReference type="RefSeq" id="WP_208253438.1">
    <property type="nucleotide sequence ID" value="NZ_JAGEOJ010000001.1"/>
</dbReference>
<feature type="transmembrane region" description="Helical" evidence="2">
    <location>
        <begin position="145"/>
        <end position="169"/>
    </location>
</feature>
<keyword evidence="2" id="KW-0472">Membrane</keyword>
<evidence type="ECO:0000256" key="2">
    <source>
        <dbReference type="SAM" id="Phobius"/>
    </source>
</evidence>
<name>A0A939PAS3_9ACTN</name>
<dbReference type="EMBL" id="JAGEOJ010000001">
    <property type="protein sequence ID" value="MBO2445849.1"/>
    <property type="molecule type" value="Genomic_DNA"/>
</dbReference>
<feature type="transmembrane region" description="Helical" evidence="2">
    <location>
        <begin position="63"/>
        <end position="83"/>
    </location>
</feature>
<dbReference type="AlphaFoldDB" id="A0A939PAS3"/>
<keyword evidence="4" id="KW-1185">Reference proteome</keyword>
<comment type="caution">
    <text evidence="3">The sequence shown here is derived from an EMBL/GenBank/DDBJ whole genome shotgun (WGS) entry which is preliminary data.</text>
</comment>
<feature type="transmembrane region" description="Helical" evidence="2">
    <location>
        <begin position="189"/>
        <end position="209"/>
    </location>
</feature>
<protein>
    <submittedName>
        <fullName evidence="3">Uncharacterized protein</fullName>
    </submittedName>
</protein>
<gene>
    <name evidence="3" type="ORF">J4573_01985</name>
</gene>
<evidence type="ECO:0000313" key="4">
    <source>
        <dbReference type="Proteomes" id="UP000669179"/>
    </source>
</evidence>
<feature type="transmembrane region" description="Helical" evidence="2">
    <location>
        <begin position="259"/>
        <end position="285"/>
    </location>
</feature>
<evidence type="ECO:0000256" key="1">
    <source>
        <dbReference type="SAM" id="MobiDB-lite"/>
    </source>
</evidence>
<evidence type="ECO:0000313" key="3">
    <source>
        <dbReference type="EMBL" id="MBO2445849.1"/>
    </source>
</evidence>
<keyword evidence="2" id="KW-1133">Transmembrane helix</keyword>
<dbReference type="Proteomes" id="UP000669179">
    <property type="component" value="Unassembled WGS sequence"/>
</dbReference>
<feature type="compositionally biased region" description="Basic and acidic residues" evidence="1">
    <location>
        <begin position="21"/>
        <end position="31"/>
    </location>
</feature>
<organism evidence="3 4">
    <name type="scientific">Actinomadura barringtoniae</name>
    <dbReference type="NCBI Taxonomy" id="1427535"/>
    <lineage>
        <taxon>Bacteria</taxon>
        <taxon>Bacillati</taxon>
        <taxon>Actinomycetota</taxon>
        <taxon>Actinomycetes</taxon>
        <taxon>Streptosporangiales</taxon>
        <taxon>Thermomonosporaceae</taxon>
        <taxon>Actinomadura</taxon>
    </lineage>
</organism>
<keyword evidence="2" id="KW-0812">Transmembrane</keyword>
<sequence>MDTHTDTDTGTGTGTGTGTRAEARSAPEHRPGPPQRPAAQLVFAAFSIIAALLLTGGDATPGMLFAAGCYVLAAALIVTCVSLPARFAAPARRTLIVFHLVFIPTQFLFLFVGDLTQVAGMVLGAVAVGRMRPRFPRLRRGTRRVWLVLHVGFSVGWLGLSLAMSLLAIAGATADGHAVRHGAYELMHVFDLAIVIPSVLLSIITGLVVSLGTKWGLIKHWWVLIKFVISLVIPAIATVESSWIEELQRRTRDPAGEPGGLGVALVVCMLVYLALLWTAVALSVVKPGGKTRLRD</sequence>
<reference evidence="3" key="1">
    <citation type="submission" date="2021-03" db="EMBL/GenBank/DDBJ databases">
        <authorList>
            <person name="Kanchanasin P."/>
            <person name="Saeng-In P."/>
            <person name="Phongsopitanun W."/>
            <person name="Yuki M."/>
            <person name="Kudo T."/>
            <person name="Ohkuma M."/>
            <person name="Tanasupawat S."/>
        </authorList>
    </citation>
    <scope>NUCLEOTIDE SEQUENCE</scope>
    <source>
        <strain evidence="3">GKU 128</strain>
    </source>
</reference>
<feature type="transmembrane region" description="Helical" evidence="2">
    <location>
        <begin position="221"/>
        <end position="239"/>
    </location>
</feature>